<feature type="compositionally biased region" description="Polar residues" evidence="1">
    <location>
        <begin position="103"/>
        <end position="119"/>
    </location>
</feature>
<evidence type="ECO:0000256" key="1">
    <source>
        <dbReference type="SAM" id="MobiDB-lite"/>
    </source>
</evidence>
<feature type="compositionally biased region" description="Low complexity" evidence="1">
    <location>
        <begin position="148"/>
        <end position="159"/>
    </location>
</feature>
<evidence type="ECO:0000313" key="3">
    <source>
        <dbReference type="Proteomes" id="UP001341840"/>
    </source>
</evidence>
<keyword evidence="3" id="KW-1185">Reference proteome</keyword>
<feature type="region of interest" description="Disordered" evidence="1">
    <location>
        <begin position="32"/>
        <end position="61"/>
    </location>
</feature>
<reference evidence="2 3" key="1">
    <citation type="journal article" date="2023" name="Plants (Basel)">
        <title>Bridging the Gap: Combining Genomics and Transcriptomics Approaches to Understand Stylosanthes scabra, an Orphan Legume from the Brazilian Caatinga.</title>
        <authorList>
            <person name="Ferreira-Neto J.R.C."/>
            <person name="da Silva M.D."/>
            <person name="Binneck E."/>
            <person name="de Melo N.F."/>
            <person name="da Silva R.H."/>
            <person name="de Melo A.L.T.M."/>
            <person name="Pandolfi V."/>
            <person name="Bustamante F.O."/>
            <person name="Brasileiro-Vidal A.C."/>
            <person name="Benko-Iseppon A.M."/>
        </authorList>
    </citation>
    <scope>NUCLEOTIDE SEQUENCE [LARGE SCALE GENOMIC DNA]</scope>
    <source>
        <tissue evidence="2">Leaves</tissue>
    </source>
</reference>
<name>A0ABU6VSJ3_9FABA</name>
<sequence>MHLPVVRNSARISGIMNFTDSKENLDLGDVFFRNEPEAGGSSVGDRGKKVASDDFSNEEEKIDQLLIKGKISELNAPSSQPFPPKVASNSTPSTAWPGRSRRATTANCASQQPPTQPQRNSSNGPNTNSSTKPVRKSASQPNKKTTIAASKPTSKPSSSQPIAQRLRFCVRHVGGPHVSPQKLRKMAKLRPRDSGSI</sequence>
<proteinExistence type="predicted"/>
<protein>
    <submittedName>
        <fullName evidence="2">Uncharacterized protein</fullName>
    </submittedName>
</protein>
<feature type="compositionally biased region" description="Basic and acidic residues" evidence="1">
    <location>
        <begin position="45"/>
        <end position="61"/>
    </location>
</feature>
<organism evidence="2 3">
    <name type="scientific">Stylosanthes scabra</name>
    <dbReference type="NCBI Taxonomy" id="79078"/>
    <lineage>
        <taxon>Eukaryota</taxon>
        <taxon>Viridiplantae</taxon>
        <taxon>Streptophyta</taxon>
        <taxon>Embryophyta</taxon>
        <taxon>Tracheophyta</taxon>
        <taxon>Spermatophyta</taxon>
        <taxon>Magnoliopsida</taxon>
        <taxon>eudicotyledons</taxon>
        <taxon>Gunneridae</taxon>
        <taxon>Pentapetalae</taxon>
        <taxon>rosids</taxon>
        <taxon>fabids</taxon>
        <taxon>Fabales</taxon>
        <taxon>Fabaceae</taxon>
        <taxon>Papilionoideae</taxon>
        <taxon>50 kb inversion clade</taxon>
        <taxon>dalbergioids sensu lato</taxon>
        <taxon>Dalbergieae</taxon>
        <taxon>Pterocarpus clade</taxon>
        <taxon>Stylosanthes</taxon>
    </lineage>
</organism>
<accession>A0ABU6VSJ3</accession>
<dbReference type="EMBL" id="JASCZI010152220">
    <property type="protein sequence ID" value="MED6175690.1"/>
    <property type="molecule type" value="Genomic_DNA"/>
</dbReference>
<feature type="compositionally biased region" description="Low complexity" evidence="1">
    <location>
        <begin position="120"/>
        <end position="131"/>
    </location>
</feature>
<dbReference type="Proteomes" id="UP001341840">
    <property type="component" value="Unassembled WGS sequence"/>
</dbReference>
<evidence type="ECO:0000313" key="2">
    <source>
        <dbReference type="EMBL" id="MED6175690.1"/>
    </source>
</evidence>
<feature type="compositionally biased region" description="Polar residues" evidence="1">
    <location>
        <begin position="137"/>
        <end position="147"/>
    </location>
</feature>
<gene>
    <name evidence="2" type="ORF">PIB30_080753</name>
</gene>
<comment type="caution">
    <text evidence="2">The sequence shown here is derived from an EMBL/GenBank/DDBJ whole genome shotgun (WGS) entry which is preliminary data.</text>
</comment>
<feature type="region of interest" description="Disordered" evidence="1">
    <location>
        <begin position="74"/>
        <end position="197"/>
    </location>
</feature>